<dbReference type="OrthoDB" id="25826at2759"/>
<dbReference type="EMBL" id="KV784355">
    <property type="protein sequence ID" value="OEU19620.1"/>
    <property type="molecule type" value="Genomic_DNA"/>
</dbReference>
<evidence type="ECO:0000259" key="9">
    <source>
        <dbReference type="PROSITE" id="PS51349"/>
    </source>
</evidence>
<feature type="binding site" evidence="7">
    <location>
        <position position="133"/>
    </location>
    <ligand>
        <name>FMN</name>
        <dbReference type="ChEBI" id="CHEBI:58210"/>
    </ligand>
</feature>
<dbReference type="Gene3D" id="3.20.20.70">
    <property type="entry name" value="Aldolase class I"/>
    <property type="match status" value="1"/>
</dbReference>
<dbReference type="InParanoid" id="A0A1E7FN82"/>
<evidence type="ECO:0000256" key="5">
    <source>
        <dbReference type="ARBA" id="ARBA00024042"/>
    </source>
</evidence>
<comment type="similarity">
    <text evidence="5">Belongs to the FMN-dependent alpha-hydroxy acid dehydrogenase family.</text>
</comment>
<feature type="binding site" evidence="7">
    <location>
        <position position="201"/>
    </location>
    <ligand>
        <name>glyoxylate</name>
        <dbReference type="ChEBI" id="CHEBI:36655"/>
    </ligand>
</feature>
<evidence type="ECO:0000256" key="7">
    <source>
        <dbReference type="PIRSR" id="PIRSR000138-2"/>
    </source>
</evidence>
<dbReference type="CDD" id="cd02809">
    <property type="entry name" value="alpha_hydroxyacid_oxid_FMN"/>
    <property type="match status" value="1"/>
</dbReference>
<feature type="binding site" evidence="7">
    <location>
        <position position="320"/>
    </location>
    <ligand>
        <name>FMN</name>
        <dbReference type="ChEBI" id="CHEBI:58210"/>
    </ligand>
</feature>
<evidence type="ECO:0000256" key="1">
    <source>
        <dbReference type="ARBA" id="ARBA00001917"/>
    </source>
</evidence>
<dbReference type="PIRSF" id="PIRSF000138">
    <property type="entry name" value="Al-hdrx_acd_dh"/>
    <property type="match status" value="1"/>
</dbReference>
<feature type="compositionally biased region" description="Low complexity" evidence="8">
    <location>
        <begin position="1"/>
        <end position="23"/>
    </location>
</feature>
<feature type="binding site" evidence="7">
    <location>
        <begin position="104"/>
        <end position="106"/>
    </location>
    <ligand>
        <name>FMN</name>
        <dbReference type="ChEBI" id="CHEBI:58210"/>
    </ligand>
</feature>
<comment type="cofactor">
    <cofactor evidence="1">
        <name>FMN</name>
        <dbReference type="ChEBI" id="CHEBI:58210"/>
    </cofactor>
</comment>
<dbReference type="PANTHER" id="PTHR10578">
    <property type="entry name" value="S -2-HYDROXY-ACID OXIDASE-RELATED"/>
    <property type="match status" value="1"/>
</dbReference>
<name>A0A1E7FN82_9STRA</name>
<organism evidence="10 11">
    <name type="scientific">Fragilariopsis cylindrus CCMP1102</name>
    <dbReference type="NCBI Taxonomy" id="635003"/>
    <lineage>
        <taxon>Eukaryota</taxon>
        <taxon>Sar</taxon>
        <taxon>Stramenopiles</taxon>
        <taxon>Ochrophyta</taxon>
        <taxon>Bacillariophyta</taxon>
        <taxon>Bacillariophyceae</taxon>
        <taxon>Bacillariophycidae</taxon>
        <taxon>Bacillariales</taxon>
        <taxon>Bacillariaceae</taxon>
        <taxon>Fragilariopsis</taxon>
    </lineage>
</organism>
<feature type="region of interest" description="Disordered" evidence="8">
    <location>
        <begin position="1"/>
        <end position="25"/>
    </location>
</feature>
<feature type="binding site" evidence="7">
    <location>
        <position position="50"/>
    </location>
    <ligand>
        <name>glyoxylate</name>
        <dbReference type="ChEBI" id="CHEBI:36655"/>
    </ligand>
</feature>
<feature type="binding site" evidence="7">
    <location>
        <position position="322"/>
    </location>
    <ligand>
        <name>glyoxylate</name>
        <dbReference type="ChEBI" id="CHEBI:36655"/>
    </ligand>
</feature>
<evidence type="ECO:0000256" key="6">
    <source>
        <dbReference type="PIRSR" id="PIRSR000138-1"/>
    </source>
</evidence>
<dbReference type="InterPro" id="IPR013785">
    <property type="entry name" value="Aldolase_TIM"/>
</dbReference>
<evidence type="ECO:0000256" key="8">
    <source>
        <dbReference type="SAM" id="MobiDB-lite"/>
    </source>
</evidence>
<keyword evidence="4" id="KW-0560">Oxidoreductase</keyword>
<feature type="binding site" evidence="7">
    <location>
        <begin position="353"/>
        <end position="357"/>
    </location>
    <ligand>
        <name>FMN</name>
        <dbReference type="ChEBI" id="CHEBI:58210"/>
    </ligand>
</feature>
<dbReference type="Proteomes" id="UP000095751">
    <property type="component" value="Unassembled WGS sequence"/>
</dbReference>
<dbReference type="GO" id="GO:0016614">
    <property type="term" value="F:oxidoreductase activity, acting on CH-OH group of donors"/>
    <property type="evidence" value="ECO:0007669"/>
    <property type="project" value="UniProtKB-ARBA"/>
</dbReference>
<protein>
    <recommendedName>
        <fullName evidence="9">FMN hydroxy acid dehydrogenase domain-containing protein</fullName>
    </recommendedName>
</protein>
<dbReference type="InterPro" id="IPR037396">
    <property type="entry name" value="FMN_HAD"/>
</dbReference>
<evidence type="ECO:0000256" key="2">
    <source>
        <dbReference type="ARBA" id="ARBA00022630"/>
    </source>
</evidence>
<dbReference type="KEGG" id="fcy:FRACYDRAFT_181873"/>
<dbReference type="InterPro" id="IPR008259">
    <property type="entry name" value="FMN_hydac_DH_AS"/>
</dbReference>
<keyword evidence="11" id="KW-1185">Reference proteome</keyword>
<evidence type="ECO:0000313" key="11">
    <source>
        <dbReference type="Proteomes" id="UP000095751"/>
    </source>
</evidence>
<dbReference type="GO" id="GO:0010181">
    <property type="term" value="F:FMN binding"/>
    <property type="evidence" value="ECO:0007669"/>
    <property type="project" value="InterPro"/>
</dbReference>
<feature type="binding site" evidence="7">
    <location>
        <position position="166"/>
    </location>
    <ligand>
        <name>glyoxylate</name>
        <dbReference type="ChEBI" id="CHEBI:36655"/>
    </ligand>
</feature>
<dbReference type="SUPFAM" id="SSF51395">
    <property type="entry name" value="FMN-linked oxidoreductases"/>
    <property type="match status" value="1"/>
</dbReference>
<dbReference type="PANTHER" id="PTHR10578:SF107">
    <property type="entry name" value="2-HYDROXYACID OXIDASE 1"/>
    <property type="match status" value="1"/>
</dbReference>
<dbReference type="Pfam" id="PF01070">
    <property type="entry name" value="FMN_dh"/>
    <property type="match status" value="1"/>
</dbReference>
<evidence type="ECO:0000313" key="10">
    <source>
        <dbReference type="EMBL" id="OEU19620.1"/>
    </source>
</evidence>
<dbReference type="InterPro" id="IPR012133">
    <property type="entry name" value="Alpha-hydoxy_acid_DH_FMN"/>
</dbReference>
<evidence type="ECO:0000256" key="4">
    <source>
        <dbReference type="ARBA" id="ARBA00023002"/>
    </source>
</evidence>
<feature type="active site" description="Proton acceptor" evidence="6">
    <location>
        <position position="322"/>
    </location>
</feature>
<feature type="binding site" evidence="7">
    <location>
        <position position="325"/>
    </location>
    <ligand>
        <name>glyoxylate</name>
        <dbReference type="ChEBI" id="CHEBI:36655"/>
    </ligand>
</feature>
<dbReference type="FunFam" id="3.20.20.70:FF:000029">
    <property type="entry name" value="L-lactate dehydrogenase"/>
    <property type="match status" value="1"/>
</dbReference>
<dbReference type="PROSITE" id="PS00557">
    <property type="entry name" value="FMN_HYDROXY_ACID_DH_1"/>
    <property type="match status" value="1"/>
</dbReference>
<keyword evidence="2 7" id="KW-0285">Flavoprotein</keyword>
<reference evidence="10 11" key="1">
    <citation type="submission" date="2016-09" db="EMBL/GenBank/DDBJ databases">
        <title>Extensive genetic diversity and differential bi-allelic expression allows diatom success in the polar Southern Ocean.</title>
        <authorList>
            <consortium name="DOE Joint Genome Institute"/>
            <person name="Mock T."/>
            <person name="Otillar R.P."/>
            <person name="Strauss J."/>
            <person name="Dupont C."/>
            <person name="Frickenhaus S."/>
            <person name="Maumus F."/>
            <person name="Mcmullan M."/>
            <person name="Sanges R."/>
            <person name="Schmutz J."/>
            <person name="Toseland A."/>
            <person name="Valas R."/>
            <person name="Veluchamy A."/>
            <person name="Ward B.J."/>
            <person name="Allen A."/>
            <person name="Barry K."/>
            <person name="Falciatore A."/>
            <person name="Ferrante M."/>
            <person name="Fortunato A.E."/>
            <person name="Gloeckner G."/>
            <person name="Gruber A."/>
            <person name="Hipkin R."/>
            <person name="Janech M."/>
            <person name="Kroth P."/>
            <person name="Leese F."/>
            <person name="Lindquist E."/>
            <person name="Lyon B.R."/>
            <person name="Martin J."/>
            <person name="Mayer C."/>
            <person name="Parker M."/>
            <person name="Quesneville H."/>
            <person name="Raymond J."/>
            <person name="Uhlig C."/>
            <person name="Valentin K.U."/>
            <person name="Worden A.Z."/>
            <person name="Armbrust E.V."/>
            <person name="Bowler C."/>
            <person name="Green B."/>
            <person name="Moulton V."/>
            <person name="Van Oosterhout C."/>
            <person name="Grigoriev I."/>
        </authorList>
    </citation>
    <scope>NUCLEOTIDE SEQUENCE [LARGE SCALE GENOMIC DNA]</scope>
    <source>
        <strain evidence="10 11">CCMP1102</strain>
    </source>
</reference>
<dbReference type="InterPro" id="IPR000262">
    <property type="entry name" value="FMN-dep_DH"/>
</dbReference>
<accession>A0A1E7FN82</accession>
<feature type="binding site" evidence="7">
    <location>
        <position position="164"/>
    </location>
    <ligand>
        <name>FMN</name>
        <dbReference type="ChEBI" id="CHEBI:58210"/>
    </ligand>
</feature>
<proteinExistence type="inferred from homology"/>
<feature type="binding site" evidence="7">
    <location>
        <position position="192"/>
    </location>
    <ligand>
        <name>FMN</name>
        <dbReference type="ChEBI" id="CHEBI:58210"/>
    </ligand>
</feature>
<dbReference type="AlphaFoldDB" id="A0A1E7FN82"/>
<keyword evidence="3 7" id="KW-0288">FMN</keyword>
<feature type="binding site" evidence="7">
    <location>
        <position position="298"/>
    </location>
    <ligand>
        <name>FMN</name>
        <dbReference type="ChEBI" id="CHEBI:58210"/>
    </ligand>
</feature>
<feature type="domain" description="FMN hydroxy acid dehydrogenase" evidence="9">
    <location>
        <begin position="24"/>
        <end position="427"/>
    </location>
</feature>
<evidence type="ECO:0000256" key="3">
    <source>
        <dbReference type="ARBA" id="ARBA00022643"/>
    </source>
</evidence>
<dbReference type="PROSITE" id="PS51349">
    <property type="entry name" value="FMN_HYDROXY_ACID_DH_2"/>
    <property type="match status" value="1"/>
</dbReference>
<gene>
    <name evidence="10" type="ORF">FRACYDRAFT_181873</name>
</gene>
<sequence length="446" mass="49235">MKINDKNSSSSDNNNNNNNKSSDGYQQQCFNVDDFQILAKKRLTPDLYDYLASGSDDEQTLLENSRAFKRWYLRPRVLRPVGNVNTRTVLRFGGNVAMPIFVSPAGVHALCDDEGECATVRACANASILFGLSQHSTRSIEEVAEASSSSSSRSSSTSSLNFYQAYILKDRTRTLLLLRRALRAGYKGIFLTVDSVRFGYRECDARNGFNALPPPHRLVNYDYDYDNDSEYSPTTATIDESDGSCTGVTLDRTYNSQEKQSWDQNSEQMFEQNVSWEDVAWIKEELKEQGKEIPLVVKGIMTAEDAVLAVQAGADVIMVSNHGGRQLDGCMATIDVLPEIVRAVNSIVPIWLDGGIRRGTDVLKALALGASAVGIGKPVFFSLGVGGEGAVSYMLRLLQTELEAAMAICGIERIEDIKPTHVTRHPLYDGMSFRESSIETVLRSSL</sequence>